<keyword evidence="5" id="KW-0238">DNA-binding</keyword>
<dbReference type="InterPro" id="IPR003656">
    <property type="entry name" value="Znf_BED"/>
</dbReference>
<protein>
    <recommendedName>
        <fullName evidence="9">BED-type domain-containing protein</fullName>
    </recommendedName>
</protein>
<dbReference type="AlphaFoldDB" id="A0A8J4QA57"/>
<dbReference type="PANTHER" id="PTHR32166:SF105">
    <property type="entry name" value="HAT DIMERIZATION DOMAIN-CONTAINING PROTEIN"/>
    <property type="match status" value="1"/>
</dbReference>
<keyword evidence="4" id="KW-0862">Zinc</keyword>
<dbReference type="GO" id="GO:0003677">
    <property type="term" value="F:DNA binding"/>
    <property type="evidence" value="ECO:0007669"/>
    <property type="project" value="UniProtKB-KW"/>
</dbReference>
<dbReference type="EMBL" id="JRKL02012977">
    <property type="protein sequence ID" value="KAF3943324.1"/>
    <property type="molecule type" value="Genomic_DNA"/>
</dbReference>
<evidence type="ECO:0000256" key="8">
    <source>
        <dbReference type="SAM" id="MobiDB-lite"/>
    </source>
</evidence>
<dbReference type="PROSITE" id="PS50808">
    <property type="entry name" value="ZF_BED"/>
    <property type="match status" value="1"/>
</dbReference>
<dbReference type="InterPro" id="IPR012337">
    <property type="entry name" value="RNaseH-like_sf"/>
</dbReference>
<accession>A0A8J4QA57</accession>
<feature type="compositionally biased region" description="Basic residues" evidence="8">
    <location>
        <begin position="948"/>
        <end position="962"/>
    </location>
</feature>
<evidence type="ECO:0000259" key="9">
    <source>
        <dbReference type="PROSITE" id="PS50808"/>
    </source>
</evidence>
<dbReference type="PANTHER" id="PTHR32166">
    <property type="entry name" value="OSJNBA0013A04.12 PROTEIN"/>
    <property type="match status" value="1"/>
</dbReference>
<feature type="region of interest" description="Disordered" evidence="8">
    <location>
        <begin position="934"/>
        <end position="962"/>
    </location>
</feature>
<reference evidence="10" key="1">
    <citation type="submission" date="2020-03" db="EMBL/GenBank/DDBJ databases">
        <title>Castanea mollissima Vanexum genome sequencing.</title>
        <authorList>
            <person name="Staton M."/>
        </authorList>
    </citation>
    <scope>NUCLEOTIDE SEQUENCE</scope>
    <source>
        <tissue evidence="10">Leaf</tissue>
    </source>
</reference>
<feature type="region of interest" description="Disordered" evidence="8">
    <location>
        <begin position="773"/>
        <end position="804"/>
    </location>
</feature>
<evidence type="ECO:0000256" key="4">
    <source>
        <dbReference type="ARBA" id="ARBA00022833"/>
    </source>
</evidence>
<keyword evidence="2" id="KW-0479">Metal-binding</keyword>
<comment type="subcellular location">
    <subcellularLocation>
        <location evidence="1">Nucleus</location>
    </subcellularLocation>
</comment>
<name>A0A8J4QA57_9ROSI</name>
<sequence>MARIRSCGIVDPGWEHGIAQDEKKKKVKCNYCGKIVSGGIYRLKQHLARVSGEVTYCDKAPDEVYLRMKENLEGCRSNKKARQSEDEGQVYLNFHSNDDEEEVNVGYRSKGKQLMVVRTSPVNSTPLRSLGIPGEVAPCKHAPEEVYLMIKENMKWHRTGRRHRRPDTGELSAFFMLTDNENEEEEKEQAVLHHFGKESLVEGDKRLGKDLTKAVKGMSPRVPLQAADSIYFHKMLELVGRYGQGLVCPQSQLISGRFLQEEITTVKNYLVEFDATDVIEDASNLFKLLDKVVEETGEDNVVQVITENTPSYKAAGKMLEEKRRRLFWTPCGTYCFDRMLEDFLKIRSVGECMEKGQRITKFIYNQIWLLNLMKNEFTEGQELLRLSITHCASSFATLQSLRDHKISLRKMFSSNKWTSSRLSKSDLGKDVENIVLNTAFWKKVQYVLKSVDPIMQVLQKIDNGESLSMPSIYNDMYRAKLAIKSIHGDDARKYEPFWNVIDHHWSSLFYHPLCMAAYFLNPSYRYRADFMAHSEVMRGLNECIVRLESDNMRRISASMQISDYVTAKADFGTELAISTRTELDPAAWWQQHGISCFELQRIAVRILSQTCSSFGCEHNWSIFDQIYSQRHNRLAQKRLNDLIYVHYNLRLREHQLRKKSDEISLDSALIERLLGDWIIEAEKQALQDDEEIIYSGMKQLDSYDNDMVDYQDGTAEARKGSLELVSLTDVESLDAIPANAAAAATDDEADINFFDDDLNSVVDQRMPENKPVIGLSWEPKLPNLSSRTHNGSESKSQNQGETSALWRPNSELIDGLFVPPNDPRKLNKFKKKQLKDTAGKGWFDMPAQTITPEIEKDLRLLKLRSAIDPKRHYKKGDSKSKTLPKYFQIGTVVESASDFFTGRLKNKERKETIAAELLSDRTLADYRKRKVREIEEKNQPGGNEKWKIKGRQSLKRAKQRRH</sequence>
<evidence type="ECO:0000256" key="3">
    <source>
        <dbReference type="ARBA" id="ARBA00022771"/>
    </source>
</evidence>
<evidence type="ECO:0000256" key="6">
    <source>
        <dbReference type="ARBA" id="ARBA00023242"/>
    </source>
</evidence>
<evidence type="ECO:0000256" key="7">
    <source>
        <dbReference type="PROSITE-ProRule" id="PRU00027"/>
    </source>
</evidence>
<organism evidence="10 11">
    <name type="scientific">Castanea mollissima</name>
    <name type="common">Chinese chestnut</name>
    <dbReference type="NCBI Taxonomy" id="60419"/>
    <lineage>
        <taxon>Eukaryota</taxon>
        <taxon>Viridiplantae</taxon>
        <taxon>Streptophyta</taxon>
        <taxon>Embryophyta</taxon>
        <taxon>Tracheophyta</taxon>
        <taxon>Spermatophyta</taxon>
        <taxon>Magnoliopsida</taxon>
        <taxon>eudicotyledons</taxon>
        <taxon>Gunneridae</taxon>
        <taxon>Pentapetalae</taxon>
        <taxon>rosids</taxon>
        <taxon>fabids</taxon>
        <taxon>Fagales</taxon>
        <taxon>Fagaceae</taxon>
        <taxon>Castanea</taxon>
    </lineage>
</organism>
<dbReference type="SUPFAM" id="SSF53098">
    <property type="entry name" value="Ribonuclease H-like"/>
    <property type="match status" value="1"/>
</dbReference>
<evidence type="ECO:0000256" key="1">
    <source>
        <dbReference type="ARBA" id="ARBA00004123"/>
    </source>
</evidence>
<keyword evidence="3 7" id="KW-0863">Zinc-finger</keyword>
<dbReference type="InterPro" id="IPR008906">
    <property type="entry name" value="HATC_C_dom"/>
</dbReference>
<feature type="compositionally biased region" description="Polar residues" evidence="8">
    <location>
        <begin position="783"/>
        <end position="802"/>
    </location>
</feature>
<dbReference type="GO" id="GO:0008270">
    <property type="term" value="F:zinc ion binding"/>
    <property type="evidence" value="ECO:0007669"/>
    <property type="project" value="UniProtKB-KW"/>
</dbReference>
<dbReference type="Pfam" id="PF05699">
    <property type="entry name" value="Dimer_Tnp_hAT"/>
    <property type="match status" value="1"/>
</dbReference>
<proteinExistence type="predicted"/>
<feature type="domain" description="BED-type" evidence="9">
    <location>
        <begin position="8"/>
        <end position="64"/>
    </location>
</feature>
<dbReference type="InterPro" id="IPR007021">
    <property type="entry name" value="DUF659"/>
</dbReference>
<dbReference type="Pfam" id="PF02892">
    <property type="entry name" value="zf-BED"/>
    <property type="match status" value="1"/>
</dbReference>
<comment type="caution">
    <text evidence="10">The sequence shown here is derived from an EMBL/GenBank/DDBJ whole genome shotgun (WGS) entry which is preliminary data.</text>
</comment>
<dbReference type="Proteomes" id="UP000737018">
    <property type="component" value="Unassembled WGS sequence"/>
</dbReference>
<dbReference type="GO" id="GO:0005634">
    <property type="term" value="C:nucleus"/>
    <property type="evidence" value="ECO:0007669"/>
    <property type="project" value="UniProtKB-SubCell"/>
</dbReference>
<dbReference type="Pfam" id="PF04937">
    <property type="entry name" value="DUF659"/>
    <property type="match status" value="1"/>
</dbReference>
<dbReference type="InterPro" id="IPR014810">
    <property type="entry name" value="Fcf2_C"/>
</dbReference>
<evidence type="ECO:0000256" key="2">
    <source>
        <dbReference type="ARBA" id="ARBA00022723"/>
    </source>
</evidence>
<dbReference type="Pfam" id="PF08698">
    <property type="entry name" value="Fcf2"/>
    <property type="match status" value="1"/>
</dbReference>
<keyword evidence="6" id="KW-0539">Nucleus</keyword>
<dbReference type="OrthoDB" id="1712654at2759"/>
<gene>
    <name evidence="10" type="ORF">CMV_030106</name>
</gene>
<keyword evidence="11" id="KW-1185">Reference proteome</keyword>
<evidence type="ECO:0000313" key="11">
    <source>
        <dbReference type="Proteomes" id="UP000737018"/>
    </source>
</evidence>
<dbReference type="GO" id="GO:0046983">
    <property type="term" value="F:protein dimerization activity"/>
    <property type="evidence" value="ECO:0007669"/>
    <property type="project" value="InterPro"/>
</dbReference>
<evidence type="ECO:0000256" key="5">
    <source>
        <dbReference type="ARBA" id="ARBA00023125"/>
    </source>
</evidence>
<evidence type="ECO:0000313" key="10">
    <source>
        <dbReference type="EMBL" id="KAF3943324.1"/>
    </source>
</evidence>